<protein>
    <submittedName>
        <fullName evidence="1">Uncharacterized protein</fullName>
    </submittedName>
</protein>
<evidence type="ECO:0000313" key="1">
    <source>
        <dbReference type="EMBL" id="KAK4464049.1"/>
    </source>
</evidence>
<organism evidence="1 2">
    <name type="scientific">Cladorrhinum samala</name>
    <dbReference type="NCBI Taxonomy" id="585594"/>
    <lineage>
        <taxon>Eukaryota</taxon>
        <taxon>Fungi</taxon>
        <taxon>Dikarya</taxon>
        <taxon>Ascomycota</taxon>
        <taxon>Pezizomycotina</taxon>
        <taxon>Sordariomycetes</taxon>
        <taxon>Sordariomycetidae</taxon>
        <taxon>Sordariales</taxon>
        <taxon>Podosporaceae</taxon>
        <taxon>Cladorrhinum</taxon>
    </lineage>
</organism>
<comment type="caution">
    <text evidence="1">The sequence shown here is derived from an EMBL/GenBank/DDBJ whole genome shotgun (WGS) entry which is preliminary data.</text>
</comment>
<keyword evidence="2" id="KW-1185">Reference proteome</keyword>
<reference evidence="1" key="1">
    <citation type="journal article" date="2023" name="Mol. Phylogenet. Evol.">
        <title>Genome-scale phylogeny and comparative genomics of the fungal order Sordariales.</title>
        <authorList>
            <person name="Hensen N."/>
            <person name="Bonometti L."/>
            <person name="Westerberg I."/>
            <person name="Brannstrom I.O."/>
            <person name="Guillou S."/>
            <person name="Cros-Aarteil S."/>
            <person name="Calhoun S."/>
            <person name="Haridas S."/>
            <person name="Kuo A."/>
            <person name="Mondo S."/>
            <person name="Pangilinan J."/>
            <person name="Riley R."/>
            <person name="LaButti K."/>
            <person name="Andreopoulos B."/>
            <person name="Lipzen A."/>
            <person name="Chen C."/>
            <person name="Yan M."/>
            <person name="Daum C."/>
            <person name="Ng V."/>
            <person name="Clum A."/>
            <person name="Steindorff A."/>
            <person name="Ohm R.A."/>
            <person name="Martin F."/>
            <person name="Silar P."/>
            <person name="Natvig D.O."/>
            <person name="Lalanne C."/>
            <person name="Gautier V."/>
            <person name="Ament-Velasquez S.L."/>
            <person name="Kruys A."/>
            <person name="Hutchinson M.I."/>
            <person name="Powell A.J."/>
            <person name="Barry K."/>
            <person name="Miller A.N."/>
            <person name="Grigoriev I.V."/>
            <person name="Debuchy R."/>
            <person name="Gladieux P."/>
            <person name="Hiltunen Thoren M."/>
            <person name="Johannesson H."/>
        </authorList>
    </citation>
    <scope>NUCLEOTIDE SEQUENCE</scope>
    <source>
        <strain evidence="1">PSN324</strain>
    </source>
</reference>
<accession>A0AAV9HWI7</accession>
<evidence type="ECO:0000313" key="2">
    <source>
        <dbReference type="Proteomes" id="UP001321749"/>
    </source>
</evidence>
<reference evidence="1" key="2">
    <citation type="submission" date="2023-06" db="EMBL/GenBank/DDBJ databases">
        <authorList>
            <consortium name="Lawrence Berkeley National Laboratory"/>
            <person name="Mondo S.J."/>
            <person name="Hensen N."/>
            <person name="Bonometti L."/>
            <person name="Westerberg I."/>
            <person name="Brannstrom I.O."/>
            <person name="Guillou S."/>
            <person name="Cros-Aarteil S."/>
            <person name="Calhoun S."/>
            <person name="Haridas S."/>
            <person name="Kuo A."/>
            <person name="Pangilinan J."/>
            <person name="Riley R."/>
            <person name="Labutti K."/>
            <person name="Andreopoulos B."/>
            <person name="Lipzen A."/>
            <person name="Chen C."/>
            <person name="Yanf M."/>
            <person name="Daum C."/>
            <person name="Ng V."/>
            <person name="Clum A."/>
            <person name="Steindorff A."/>
            <person name="Ohm R."/>
            <person name="Martin F."/>
            <person name="Silar P."/>
            <person name="Natvig D."/>
            <person name="Lalanne C."/>
            <person name="Gautier V."/>
            <person name="Ament-Velasquez S.L."/>
            <person name="Kruys A."/>
            <person name="Hutchinson M.I."/>
            <person name="Powell A.J."/>
            <person name="Barry K."/>
            <person name="Miller A.N."/>
            <person name="Grigoriev I.V."/>
            <person name="Debuchy R."/>
            <person name="Gladieux P."/>
            <person name="Thoren M.H."/>
            <person name="Johannesson H."/>
        </authorList>
    </citation>
    <scope>NUCLEOTIDE SEQUENCE</scope>
    <source>
        <strain evidence="1">PSN324</strain>
    </source>
</reference>
<dbReference type="AlphaFoldDB" id="A0AAV9HWI7"/>
<sequence>MKRLETLLDDDHDAAGNFFSKEFLEETILSVLVFFPTESEHDYGEWLAGRNDGRGLNDWQLALGAEYTSRTVPREVAEYPIWGQRLLRIAETEQEKKGPSV</sequence>
<proteinExistence type="predicted"/>
<gene>
    <name evidence="1" type="ORF">QBC42DRAFT_321745</name>
</gene>
<dbReference type="EMBL" id="MU864952">
    <property type="protein sequence ID" value="KAK4464049.1"/>
    <property type="molecule type" value="Genomic_DNA"/>
</dbReference>
<name>A0AAV9HWI7_9PEZI</name>
<dbReference type="Proteomes" id="UP001321749">
    <property type="component" value="Unassembled WGS sequence"/>
</dbReference>